<comment type="function">
    <text evidence="5">An accessory protein needed during the final step in the assembly of 30S ribosomal subunit, possibly for assembly of the head region. Essential for efficient processing of 16S rRNA. May be needed both before and after RbfA during the maturation of 16S rRNA. It has affinity for free ribosomal 30S subunits but not for 70S ribosomes.</text>
</comment>
<accession>A0ABM6GG69</accession>
<keyword evidence="4 5" id="KW-0143">Chaperone</keyword>
<keyword evidence="1 5" id="KW-0963">Cytoplasm</keyword>
<dbReference type="PANTHER" id="PTHR33692">
    <property type="entry name" value="RIBOSOME MATURATION FACTOR RIMM"/>
    <property type="match status" value="1"/>
</dbReference>
<dbReference type="InterPro" id="IPR011961">
    <property type="entry name" value="RimM"/>
</dbReference>
<comment type="similarity">
    <text evidence="5">Belongs to the RimM family.</text>
</comment>
<dbReference type="Proteomes" id="UP000185490">
    <property type="component" value="Chromosome"/>
</dbReference>
<dbReference type="InterPro" id="IPR056792">
    <property type="entry name" value="PRC_RimM"/>
</dbReference>
<dbReference type="InterPro" id="IPR002676">
    <property type="entry name" value="RimM_N"/>
</dbReference>
<dbReference type="InterPro" id="IPR036976">
    <property type="entry name" value="RimM_N_sf"/>
</dbReference>
<evidence type="ECO:0000259" key="7">
    <source>
        <dbReference type="Pfam" id="PF24986"/>
    </source>
</evidence>
<dbReference type="SUPFAM" id="SSF50346">
    <property type="entry name" value="PRC-barrel domain"/>
    <property type="match status" value="1"/>
</dbReference>
<evidence type="ECO:0000256" key="3">
    <source>
        <dbReference type="ARBA" id="ARBA00022552"/>
    </source>
</evidence>
<dbReference type="NCBIfam" id="TIGR02273">
    <property type="entry name" value="16S_RimM"/>
    <property type="match status" value="1"/>
</dbReference>
<protein>
    <recommendedName>
        <fullName evidence="5">Ribosome maturation factor RimM</fullName>
    </recommendedName>
</protein>
<keyword evidence="3 5" id="KW-0698">rRNA processing</keyword>
<evidence type="ECO:0000256" key="5">
    <source>
        <dbReference type="HAMAP-Rule" id="MF_00014"/>
    </source>
</evidence>
<dbReference type="HAMAP" id="MF_00014">
    <property type="entry name" value="Ribosome_mat_RimM"/>
    <property type="match status" value="1"/>
</dbReference>
<feature type="domain" description="Ribosome maturation factor RimM PRC barrel" evidence="7">
    <location>
        <begin position="111"/>
        <end position="175"/>
    </location>
</feature>
<dbReference type="Gene3D" id="2.30.30.240">
    <property type="entry name" value="PRC-barrel domain"/>
    <property type="match status" value="1"/>
</dbReference>
<organism evidence="8 9">
    <name type="scientific">Thermosipho melanesiensis</name>
    <dbReference type="NCBI Taxonomy" id="46541"/>
    <lineage>
        <taxon>Bacteria</taxon>
        <taxon>Thermotogati</taxon>
        <taxon>Thermotogota</taxon>
        <taxon>Thermotogae</taxon>
        <taxon>Thermotogales</taxon>
        <taxon>Fervidobacteriaceae</taxon>
        <taxon>Thermosipho</taxon>
    </lineage>
</organism>
<evidence type="ECO:0000313" key="9">
    <source>
        <dbReference type="Proteomes" id="UP000185490"/>
    </source>
</evidence>
<proteinExistence type="inferred from homology"/>
<evidence type="ECO:0000256" key="2">
    <source>
        <dbReference type="ARBA" id="ARBA00022517"/>
    </source>
</evidence>
<sequence>MIKTLHELLKDKVPIAVLGKTHGLNGELRLFPLTNMPEVIESLEEVFIYNEKVKKLLIGRIIHMSLANGYYIVKFRGIDTLNDAKKFVGSTLYIEKSRLPILSSDEYYFYEVIGMKVYDEKGIFLGNIDEVIQTGSNDVFVINKDTKDEILIPVIKEYVLQIDKKSNKIVVKLPEWLD</sequence>
<feature type="domain" description="RimM N-terminal" evidence="6">
    <location>
        <begin position="15"/>
        <end position="97"/>
    </location>
</feature>
<name>A0ABM6GG69_9BACT</name>
<evidence type="ECO:0000259" key="6">
    <source>
        <dbReference type="Pfam" id="PF01782"/>
    </source>
</evidence>
<keyword evidence="2 5" id="KW-0690">Ribosome biogenesis</keyword>
<dbReference type="Gene3D" id="2.40.30.60">
    <property type="entry name" value="RimM"/>
    <property type="match status" value="1"/>
</dbReference>
<dbReference type="PANTHER" id="PTHR33692:SF1">
    <property type="entry name" value="RIBOSOME MATURATION FACTOR RIMM"/>
    <property type="match status" value="1"/>
</dbReference>
<comment type="subunit">
    <text evidence="5">Binds ribosomal protein uS19.</text>
</comment>
<comment type="domain">
    <text evidence="5">The PRC barrel domain binds ribosomal protein uS19.</text>
</comment>
<dbReference type="EMBL" id="CP007389">
    <property type="protein sequence ID" value="APT74667.1"/>
    <property type="molecule type" value="Genomic_DNA"/>
</dbReference>
<keyword evidence="9" id="KW-1185">Reference proteome</keyword>
<dbReference type="InterPro" id="IPR011033">
    <property type="entry name" value="PRC_barrel-like_sf"/>
</dbReference>
<evidence type="ECO:0000256" key="1">
    <source>
        <dbReference type="ARBA" id="ARBA00022490"/>
    </source>
</evidence>
<dbReference type="InterPro" id="IPR009000">
    <property type="entry name" value="Transl_B-barrel_sf"/>
</dbReference>
<dbReference type="SUPFAM" id="SSF50447">
    <property type="entry name" value="Translation proteins"/>
    <property type="match status" value="1"/>
</dbReference>
<comment type="subcellular location">
    <subcellularLocation>
        <location evidence="5">Cytoplasm</location>
    </subcellularLocation>
</comment>
<evidence type="ECO:0000313" key="8">
    <source>
        <dbReference type="EMBL" id="APT74667.1"/>
    </source>
</evidence>
<dbReference type="Pfam" id="PF24986">
    <property type="entry name" value="PRC_RimM"/>
    <property type="match status" value="1"/>
</dbReference>
<reference evidence="8 9" key="1">
    <citation type="submission" date="2014-02" db="EMBL/GenBank/DDBJ databases">
        <title>Diversity of Thermotogales isolates from hydrothermal vents.</title>
        <authorList>
            <person name="Haverkamp T.H.A."/>
            <person name="Lossouarn J."/>
            <person name="Geslin C."/>
            <person name="Nesbo C.L."/>
        </authorList>
    </citation>
    <scope>NUCLEOTIDE SEQUENCE [LARGE SCALE GENOMIC DNA]</scope>
    <source>
        <strain evidence="8 9">431</strain>
    </source>
</reference>
<gene>
    <name evidence="5" type="primary">rimM</name>
    <name evidence="8" type="ORF">BW47_09485</name>
</gene>
<evidence type="ECO:0000256" key="4">
    <source>
        <dbReference type="ARBA" id="ARBA00023186"/>
    </source>
</evidence>
<dbReference type="Pfam" id="PF01782">
    <property type="entry name" value="RimM"/>
    <property type="match status" value="1"/>
</dbReference>
<dbReference type="RefSeq" id="WP_012057996.1">
    <property type="nucleotide sequence ID" value="NZ_CP007389.1"/>
</dbReference>